<evidence type="ECO:0000313" key="5">
    <source>
        <dbReference type="Proteomes" id="UP000234254"/>
    </source>
</evidence>
<dbReference type="GeneID" id="36540412"/>
<dbReference type="EMBL" id="MSFM01000007">
    <property type="protein sequence ID" value="PKY03849.1"/>
    <property type="molecule type" value="Genomic_DNA"/>
</dbReference>
<dbReference type="RefSeq" id="XP_024692443.1">
    <property type="nucleotide sequence ID" value="XM_024832889.1"/>
</dbReference>
<keyword evidence="3" id="KW-0732">Signal</keyword>
<organism evidence="4 5">
    <name type="scientific">Aspergillus campestris (strain IBT 28561)</name>
    <dbReference type="NCBI Taxonomy" id="1392248"/>
    <lineage>
        <taxon>Eukaryota</taxon>
        <taxon>Fungi</taxon>
        <taxon>Dikarya</taxon>
        <taxon>Ascomycota</taxon>
        <taxon>Pezizomycotina</taxon>
        <taxon>Eurotiomycetes</taxon>
        <taxon>Eurotiomycetidae</taxon>
        <taxon>Eurotiales</taxon>
        <taxon>Aspergillaceae</taxon>
        <taxon>Aspergillus</taxon>
        <taxon>Aspergillus subgen. Circumdati</taxon>
    </lineage>
</organism>
<dbReference type="VEuPathDB" id="FungiDB:P168DRAFT_170710"/>
<feature type="chain" id="PRO_5014118229" evidence="3">
    <location>
        <begin position="19"/>
        <end position="295"/>
    </location>
</feature>
<dbReference type="OrthoDB" id="4351041at2759"/>
<evidence type="ECO:0000256" key="3">
    <source>
        <dbReference type="SAM" id="SignalP"/>
    </source>
</evidence>
<proteinExistence type="predicted"/>
<feature type="compositionally biased region" description="Polar residues" evidence="1">
    <location>
        <begin position="46"/>
        <end position="67"/>
    </location>
</feature>
<evidence type="ECO:0000256" key="2">
    <source>
        <dbReference type="SAM" id="Phobius"/>
    </source>
</evidence>
<feature type="transmembrane region" description="Helical" evidence="2">
    <location>
        <begin position="232"/>
        <end position="258"/>
    </location>
</feature>
<gene>
    <name evidence="4" type="ORF">P168DRAFT_170710</name>
</gene>
<feature type="region of interest" description="Disordered" evidence="1">
    <location>
        <begin position="13"/>
        <end position="68"/>
    </location>
</feature>
<evidence type="ECO:0000313" key="4">
    <source>
        <dbReference type="EMBL" id="PKY03849.1"/>
    </source>
</evidence>
<feature type="transmembrane region" description="Helical" evidence="2">
    <location>
        <begin position="270"/>
        <end position="289"/>
    </location>
</feature>
<dbReference type="AlphaFoldDB" id="A0A2I1D1V2"/>
<protein>
    <submittedName>
        <fullName evidence="4">Uncharacterized protein</fullName>
    </submittedName>
</protein>
<sequence>MFRKALLTLSATVTSSSAAQGYPPSASPAPTQSPSPSPNNGGQSSATAQNQLQQASPAMGQQVQENAQGPDGQVQGWILFGVQGAGKFLKSAQVLVNDHSTDHSVFQDLRKCYRAKRGRIRLWFSIWRLEFCEVVKFSRLPLELVRQYSDLPTDEVYLYNPRAGAPDVTNPPVPAHPFDNLFYACPVPCTWHNLHSCRPALSGAEFMQRIPRRTICFERDQESPVWGLEAKFAVSALCITIYHCIMLAGPFAFFAWWLRHHPGDLQNASVPATIALGALSLFWSIAGILTSHGKD</sequence>
<dbReference type="Proteomes" id="UP000234254">
    <property type="component" value="Unassembled WGS sequence"/>
</dbReference>
<keyword evidence="2" id="KW-0812">Transmembrane</keyword>
<feature type="signal peptide" evidence="3">
    <location>
        <begin position="1"/>
        <end position="18"/>
    </location>
</feature>
<evidence type="ECO:0000256" key="1">
    <source>
        <dbReference type="SAM" id="MobiDB-lite"/>
    </source>
</evidence>
<keyword evidence="5" id="KW-1185">Reference proteome</keyword>
<name>A0A2I1D1V2_ASPC2</name>
<keyword evidence="2" id="KW-0472">Membrane</keyword>
<reference evidence="4" key="1">
    <citation type="submission" date="2016-12" db="EMBL/GenBank/DDBJ databases">
        <title>The genomes of Aspergillus section Nigri reveals drivers in fungal speciation.</title>
        <authorList>
            <consortium name="DOE Joint Genome Institute"/>
            <person name="Vesth T.C."/>
            <person name="Nybo J."/>
            <person name="Theobald S."/>
            <person name="Brandl J."/>
            <person name="Frisvad J.C."/>
            <person name="Nielsen K.F."/>
            <person name="Lyhne E.K."/>
            <person name="Kogle M.E."/>
            <person name="Kuo A."/>
            <person name="Riley R."/>
            <person name="Clum A."/>
            <person name="Nolan M."/>
            <person name="Lipzen A."/>
            <person name="Salamov A."/>
            <person name="Henrissat B."/>
            <person name="Wiebenga A."/>
            <person name="De vries R.P."/>
            <person name="Grigoriev I.V."/>
            <person name="Mortensen U.H."/>
            <person name="Andersen M.R."/>
            <person name="Baker S.E."/>
        </authorList>
    </citation>
    <scope>NUCLEOTIDE SEQUENCE</scope>
    <source>
        <strain evidence="4">IBT 28561</strain>
    </source>
</reference>
<keyword evidence="2" id="KW-1133">Transmembrane helix</keyword>
<feature type="compositionally biased region" description="Pro residues" evidence="1">
    <location>
        <begin position="25"/>
        <end position="37"/>
    </location>
</feature>
<comment type="caution">
    <text evidence="4">The sequence shown here is derived from an EMBL/GenBank/DDBJ whole genome shotgun (WGS) entry which is preliminary data.</text>
</comment>
<accession>A0A2I1D1V2</accession>